<feature type="region of interest" description="Disordered" evidence="1">
    <location>
        <begin position="72"/>
        <end position="97"/>
    </location>
</feature>
<dbReference type="EMBL" id="CP010777">
    <property type="protein sequence ID" value="AKQ47267.1"/>
    <property type="molecule type" value="Genomic_DNA"/>
</dbReference>
<evidence type="ECO:0000256" key="1">
    <source>
        <dbReference type="SAM" id="MobiDB-lite"/>
    </source>
</evidence>
<protein>
    <submittedName>
        <fullName evidence="2">Uncharacterized protein</fullName>
    </submittedName>
</protein>
<accession>A0A0H4VTJ2</accession>
<proteinExistence type="predicted"/>
<dbReference type="KEGG" id="ruf:TH63_19090"/>
<organism evidence="2 3">
    <name type="scientific">Rufibacter radiotolerans</name>
    <dbReference type="NCBI Taxonomy" id="1379910"/>
    <lineage>
        <taxon>Bacteria</taxon>
        <taxon>Pseudomonadati</taxon>
        <taxon>Bacteroidota</taxon>
        <taxon>Cytophagia</taxon>
        <taxon>Cytophagales</taxon>
        <taxon>Hymenobacteraceae</taxon>
        <taxon>Rufibacter</taxon>
    </lineage>
</organism>
<reference evidence="2 3" key="1">
    <citation type="submission" date="2015-01" db="EMBL/GenBank/DDBJ databases">
        <title>Rufibacter sp./DG31D/ whole genome sequencing.</title>
        <authorList>
            <person name="Kim M.K."/>
            <person name="Srinivasan S."/>
            <person name="Lee J.-J."/>
        </authorList>
    </citation>
    <scope>NUCLEOTIDE SEQUENCE [LARGE SCALE GENOMIC DNA]</scope>
    <source>
        <strain evidence="2 3">DG31D</strain>
    </source>
</reference>
<dbReference type="Proteomes" id="UP000036458">
    <property type="component" value="Chromosome"/>
</dbReference>
<dbReference type="STRING" id="1379910.TH63_19090"/>
<name>A0A0H4VTJ2_9BACT</name>
<keyword evidence="3" id="KW-1185">Reference proteome</keyword>
<dbReference type="AlphaFoldDB" id="A0A0H4VTJ2"/>
<sequence length="126" mass="14106">MGLFSTKQAQNRNQQPILFSPRIQLVDLPIMKKRFALVLWVLVVSLALEGCNSSRIACPDVSGKKKFSLLGLGKKSEPTPEDQANEGRDLGGRDMDFNKKGLLTKKKTFIPVPKRKRSLLERVGLK</sequence>
<gene>
    <name evidence="2" type="ORF">TH63_19090</name>
</gene>
<dbReference type="PATRIC" id="fig|1379910.4.peg.4158"/>
<evidence type="ECO:0000313" key="2">
    <source>
        <dbReference type="EMBL" id="AKQ47267.1"/>
    </source>
</evidence>
<evidence type="ECO:0000313" key="3">
    <source>
        <dbReference type="Proteomes" id="UP000036458"/>
    </source>
</evidence>
<feature type="compositionally biased region" description="Basic and acidic residues" evidence="1">
    <location>
        <begin position="85"/>
        <end position="97"/>
    </location>
</feature>